<comment type="caution">
    <text evidence="2">The sequence shown here is derived from an EMBL/GenBank/DDBJ whole genome shotgun (WGS) entry which is preliminary data.</text>
</comment>
<dbReference type="InterPro" id="IPR054384">
    <property type="entry name" value="SecDF_P1_head"/>
</dbReference>
<dbReference type="EMBL" id="PDDX01000001">
    <property type="protein sequence ID" value="PHI30367.1"/>
    <property type="molecule type" value="Genomic_DNA"/>
</dbReference>
<proteinExistence type="predicted"/>
<sequence>MKYLSFLVIPFLVACSNEQDEFLTMAAGDNKINIECKNLISTDAGVDQSGFAFLSIKFSDEEGEKMKTFSQENMGKKVVFSYKDKVISTANIYAELGSNFMITAGNADELLHSKELLSHCLVVR</sequence>
<name>A0A2C6DMB7_9GAMM</name>
<evidence type="ECO:0000313" key="3">
    <source>
        <dbReference type="Proteomes" id="UP000224974"/>
    </source>
</evidence>
<evidence type="ECO:0000313" key="2">
    <source>
        <dbReference type="EMBL" id="PHI30367.1"/>
    </source>
</evidence>
<gene>
    <name evidence="2" type="ORF">CRN84_13995</name>
</gene>
<reference evidence="3" key="1">
    <citation type="submission" date="2017-09" db="EMBL/GenBank/DDBJ databases">
        <title>FDA dAtabase for Regulatory Grade micrObial Sequences (FDA-ARGOS): Supporting development and validation of Infectious Disease Dx tests.</title>
        <authorList>
            <person name="Minogue T."/>
            <person name="Wolcott M."/>
            <person name="Wasieloski L."/>
            <person name="Aguilar W."/>
            <person name="Moore D."/>
            <person name="Tallon L."/>
            <person name="Sadzewicz L."/>
            <person name="Ott S."/>
            <person name="Zhao X."/>
            <person name="Nagaraj S."/>
            <person name="Vavikolanu K."/>
            <person name="Aluvathingal J."/>
            <person name="Nadendla S."/>
            <person name="Sichtig H."/>
        </authorList>
    </citation>
    <scope>NUCLEOTIDE SEQUENCE [LARGE SCALE GENOMIC DNA]</scope>
    <source>
        <strain evidence="3">FDAARGOS_387</strain>
    </source>
</reference>
<protein>
    <recommendedName>
        <fullName evidence="1">SecDF P1 head subdomain domain-containing protein</fullName>
    </recommendedName>
</protein>
<dbReference type="Pfam" id="PF22599">
    <property type="entry name" value="SecDF_P1_head"/>
    <property type="match status" value="1"/>
</dbReference>
<dbReference type="RefSeq" id="WP_029093614.1">
    <property type="nucleotide sequence ID" value="NZ_PDDX01000001.1"/>
</dbReference>
<feature type="domain" description="SecDF P1 head subdomain" evidence="1">
    <location>
        <begin position="31"/>
        <end position="106"/>
    </location>
</feature>
<accession>A0A2C6DMB7</accession>
<keyword evidence="3" id="KW-1185">Reference proteome</keyword>
<dbReference type="Proteomes" id="UP000224974">
    <property type="component" value="Unassembled WGS sequence"/>
</dbReference>
<dbReference type="Gene3D" id="3.30.1360.200">
    <property type="match status" value="1"/>
</dbReference>
<dbReference type="PROSITE" id="PS51257">
    <property type="entry name" value="PROKAR_LIPOPROTEIN"/>
    <property type="match status" value="1"/>
</dbReference>
<dbReference type="AlphaFoldDB" id="A0A2C6DMB7"/>
<organism evidence="2 3">
    <name type="scientific">Budvicia aquatica</name>
    <dbReference type="NCBI Taxonomy" id="82979"/>
    <lineage>
        <taxon>Bacteria</taxon>
        <taxon>Pseudomonadati</taxon>
        <taxon>Pseudomonadota</taxon>
        <taxon>Gammaproteobacteria</taxon>
        <taxon>Enterobacterales</taxon>
        <taxon>Budviciaceae</taxon>
        <taxon>Budvicia</taxon>
    </lineage>
</organism>
<evidence type="ECO:0000259" key="1">
    <source>
        <dbReference type="Pfam" id="PF22599"/>
    </source>
</evidence>